<reference evidence="1" key="1">
    <citation type="journal article" date="2014" name="PLoS Genet.">
        <title>The Genome of Spironucleus salmonicida Highlights a Fish Pathogen Adapted to Fluctuating Environments.</title>
        <authorList>
            <person name="Xu F."/>
            <person name="Jerlstrom-Hultqvist J."/>
            <person name="Einarsson E."/>
            <person name="Astvaldsson A."/>
            <person name="Svard S.G."/>
            <person name="Andersson J.O."/>
        </authorList>
    </citation>
    <scope>NUCLEOTIDE SEQUENCE</scope>
</reference>
<dbReference type="VEuPathDB" id="GiardiaDB:SS50377_25271"/>
<accession>V6LC86</accession>
<dbReference type="EMBL" id="KI546167">
    <property type="protein sequence ID" value="EST41848.1"/>
    <property type="molecule type" value="Genomic_DNA"/>
</dbReference>
<dbReference type="AlphaFoldDB" id="V6LC86"/>
<organism evidence="1">
    <name type="scientific">Spironucleus salmonicida</name>
    <dbReference type="NCBI Taxonomy" id="348837"/>
    <lineage>
        <taxon>Eukaryota</taxon>
        <taxon>Metamonada</taxon>
        <taxon>Diplomonadida</taxon>
        <taxon>Hexamitidae</taxon>
        <taxon>Hexamitinae</taxon>
        <taxon>Spironucleus</taxon>
    </lineage>
</organism>
<proteinExistence type="predicted"/>
<name>V6LC86_9EUKA</name>
<protein>
    <submittedName>
        <fullName evidence="1">Uncharacterized protein</fullName>
    </submittedName>
</protein>
<sequence>MMIRPILDSLLTPEDIKKYRYDKTFNYNFISPDEIESLQNASSITLIRDFQIKAHIPQRQPVIFRKELQQGQQDIQFPQKSEVFRRPRSAPKISYSQTIKHQDFIVSNNSYYYRIPNQGLLLKTKVCKSPATHNNPIQIQHNKKELGIRLRQNRGNCFLNDFKAK</sequence>
<evidence type="ECO:0000313" key="1">
    <source>
        <dbReference type="EMBL" id="EST41848.1"/>
    </source>
</evidence>
<gene>
    <name evidence="1" type="ORF">SS50377_18683</name>
</gene>